<protein>
    <submittedName>
        <fullName evidence="2">M48 family peptidase</fullName>
    </submittedName>
</protein>
<dbReference type="AlphaFoldDB" id="A0A418YBF6"/>
<dbReference type="PANTHER" id="PTHR30399:SF1">
    <property type="entry name" value="UTP PYROPHOSPHATASE"/>
    <property type="match status" value="1"/>
</dbReference>
<evidence type="ECO:0000313" key="2">
    <source>
        <dbReference type="EMBL" id="RJG41847.1"/>
    </source>
</evidence>
<dbReference type="Pfam" id="PF01863">
    <property type="entry name" value="YgjP-like"/>
    <property type="match status" value="1"/>
</dbReference>
<dbReference type="InterPro" id="IPR002725">
    <property type="entry name" value="YgjP-like_metallopeptidase"/>
</dbReference>
<dbReference type="PANTHER" id="PTHR30399">
    <property type="entry name" value="UNCHARACTERIZED PROTEIN YGJP"/>
    <property type="match status" value="1"/>
</dbReference>
<organism evidence="2 3">
    <name type="scientific">Motilimonas pumila</name>
    <dbReference type="NCBI Taxonomy" id="2303987"/>
    <lineage>
        <taxon>Bacteria</taxon>
        <taxon>Pseudomonadati</taxon>
        <taxon>Pseudomonadota</taxon>
        <taxon>Gammaproteobacteria</taxon>
        <taxon>Alteromonadales</taxon>
        <taxon>Alteromonadales genera incertae sedis</taxon>
        <taxon>Motilimonas</taxon>
    </lineage>
</organism>
<dbReference type="OrthoDB" id="9000630at2"/>
<feature type="domain" description="YgjP-like metallopeptidase" evidence="1">
    <location>
        <begin position="93"/>
        <end position="146"/>
    </location>
</feature>
<evidence type="ECO:0000313" key="3">
    <source>
        <dbReference type="Proteomes" id="UP000283255"/>
    </source>
</evidence>
<dbReference type="EMBL" id="QZCH01000024">
    <property type="protein sequence ID" value="RJG41847.1"/>
    <property type="molecule type" value="Genomic_DNA"/>
</dbReference>
<dbReference type="Proteomes" id="UP000283255">
    <property type="component" value="Unassembled WGS sequence"/>
</dbReference>
<dbReference type="InterPro" id="IPR053136">
    <property type="entry name" value="UTP_pyrophosphatase-like"/>
</dbReference>
<reference evidence="2 3" key="2">
    <citation type="submission" date="2019-01" db="EMBL/GenBank/DDBJ databases">
        <title>Motilimonas pumilus sp. nov., isolated from the gut of sea cucumber (Apostichopus japonicus).</title>
        <authorList>
            <person name="Wang F.-Q."/>
            <person name="Ren L.-H."/>
            <person name="Lin Y.-W."/>
            <person name="Sun G.-H."/>
            <person name="Du Z.-J."/>
            <person name="Zhao J.-X."/>
            <person name="Liu X.-J."/>
            <person name="Liu L.-J."/>
        </authorList>
    </citation>
    <scope>NUCLEOTIDE SEQUENCE [LARGE SCALE GENOMIC DNA]</scope>
    <source>
        <strain evidence="2 3">PLHSC7-2</strain>
    </source>
</reference>
<keyword evidence="3" id="KW-1185">Reference proteome</keyword>
<reference evidence="2 3" key="1">
    <citation type="submission" date="2018-09" db="EMBL/GenBank/DDBJ databases">
        <authorList>
            <person name="Wang F."/>
        </authorList>
    </citation>
    <scope>NUCLEOTIDE SEQUENCE [LARGE SCALE GENOMIC DNA]</scope>
    <source>
        <strain evidence="2 3">PLHSC7-2</strain>
    </source>
</reference>
<accession>A0A418YBF6</accession>
<sequence>MKYLQGYPEPILQQVQQLMQANKLKTYLLNKYPQQHQVRSEKALYEFVLALKNTYLKKSSPLSKVVYDNQLHIVKHALGTHSYVNRVQGNKIKAKQEIRIAGLFRHMGPEMLTMIAVHELAHLKEKQHNKAFYQLCLHMQPNYHQVELDTRLYLTEREQNGCIYQ</sequence>
<comment type="caution">
    <text evidence="2">The sequence shown here is derived from an EMBL/GenBank/DDBJ whole genome shotgun (WGS) entry which is preliminary data.</text>
</comment>
<evidence type="ECO:0000259" key="1">
    <source>
        <dbReference type="Pfam" id="PF01863"/>
    </source>
</evidence>
<name>A0A418YBF6_9GAMM</name>
<gene>
    <name evidence="2" type="ORF">D1Z90_15860</name>
</gene>
<dbReference type="Gene3D" id="3.30.2010.10">
    <property type="entry name" value="Metalloproteases ('zincins'), catalytic domain"/>
    <property type="match status" value="1"/>
</dbReference>
<proteinExistence type="predicted"/>